<dbReference type="InterPro" id="IPR029063">
    <property type="entry name" value="SAM-dependent_MTases_sf"/>
</dbReference>
<dbReference type="Proteomes" id="UP001229651">
    <property type="component" value="Unassembled WGS sequence"/>
</dbReference>
<dbReference type="GO" id="GO:0032259">
    <property type="term" value="P:methylation"/>
    <property type="evidence" value="ECO:0007669"/>
    <property type="project" value="UniProtKB-KW"/>
</dbReference>
<dbReference type="Gene3D" id="3.40.50.150">
    <property type="entry name" value="Vaccinia Virus protein VP39"/>
    <property type="match status" value="1"/>
</dbReference>
<evidence type="ECO:0000313" key="4">
    <source>
        <dbReference type="Proteomes" id="UP001229651"/>
    </source>
</evidence>
<dbReference type="CDD" id="cd02440">
    <property type="entry name" value="AdoMet_MTases"/>
    <property type="match status" value="1"/>
</dbReference>
<dbReference type="EMBL" id="JAUSUT010000001">
    <property type="protein sequence ID" value="MDQ0378837.1"/>
    <property type="molecule type" value="Genomic_DNA"/>
</dbReference>
<accession>A0ABU0EU72</accession>
<gene>
    <name evidence="3" type="ORF">FB470_002831</name>
</gene>
<keyword evidence="3" id="KW-0808">Transferase</keyword>
<feature type="domain" description="Methyltransferase" evidence="2">
    <location>
        <begin position="64"/>
        <end position="147"/>
    </location>
</feature>
<sequence>MADAVDRWAEQLAAWAIPEHILATAVESPWVLPQGVFTRRVDRHLAAPATPTHRAVLAGLPGSVLDVGAGAGAASLPCAEAITHVTAVDTSAGLLAEFGRRAEALSLPFRVVEGRWPGVDVEPADVVVCAHVLYNAPDLEPFVTALTAHARRKVVVELAEAHPLTTLNPLWRHFHRLERPTGPTADDAVAALRELGLDPAVERWHKAAEPEYAHFDELVDVTRRRLCLPAERAGEVAEALRGLGVDEGTPPDLGSSGRDVVTLSWDR</sequence>
<evidence type="ECO:0000313" key="3">
    <source>
        <dbReference type="EMBL" id="MDQ0378837.1"/>
    </source>
</evidence>
<name>A0ABU0EU72_9PSEU</name>
<proteinExistence type="predicted"/>
<reference evidence="3 4" key="1">
    <citation type="submission" date="2023-07" db="EMBL/GenBank/DDBJ databases">
        <title>Sequencing the genomes of 1000 actinobacteria strains.</title>
        <authorList>
            <person name="Klenk H.-P."/>
        </authorList>
    </citation>
    <scope>NUCLEOTIDE SEQUENCE [LARGE SCALE GENOMIC DNA]</scope>
    <source>
        <strain evidence="3 4">DSM 45805</strain>
    </source>
</reference>
<keyword evidence="3" id="KW-0489">Methyltransferase</keyword>
<comment type="caution">
    <text evidence="3">The sequence shown here is derived from an EMBL/GenBank/DDBJ whole genome shotgun (WGS) entry which is preliminary data.</text>
</comment>
<organism evidence="3 4">
    <name type="scientific">Amycolatopsis thermophila</name>
    <dbReference type="NCBI Taxonomy" id="206084"/>
    <lineage>
        <taxon>Bacteria</taxon>
        <taxon>Bacillati</taxon>
        <taxon>Actinomycetota</taxon>
        <taxon>Actinomycetes</taxon>
        <taxon>Pseudonocardiales</taxon>
        <taxon>Pseudonocardiaceae</taxon>
        <taxon>Amycolatopsis</taxon>
    </lineage>
</organism>
<dbReference type="Pfam" id="PF13649">
    <property type="entry name" value="Methyltransf_25"/>
    <property type="match status" value="1"/>
</dbReference>
<dbReference type="GO" id="GO:0008168">
    <property type="term" value="F:methyltransferase activity"/>
    <property type="evidence" value="ECO:0007669"/>
    <property type="project" value="UniProtKB-KW"/>
</dbReference>
<evidence type="ECO:0000259" key="2">
    <source>
        <dbReference type="Pfam" id="PF13649"/>
    </source>
</evidence>
<protein>
    <submittedName>
        <fullName evidence="3">SAM-dependent methyltransferase</fullName>
    </submittedName>
</protein>
<evidence type="ECO:0000256" key="1">
    <source>
        <dbReference type="SAM" id="MobiDB-lite"/>
    </source>
</evidence>
<dbReference type="RefSeq" id="WP_306991835.1">
    <property type="nucleotide sequence ID" value="NZ_JAUSUT010000001.1"/>
</dbReference>
<feature type="region of interest" description="Disordered" evidence="1">
    <location>
        <begin position="243"/>
        <end position="267"/>
    </location>
</feature>
<dbReference type="SUPFAM" id="SSF53335">
    <property type="entry name" value="S-adenosyl-L-methionine-dependent methyltransferases"/>
    <property type="match status" value="1"/>
</dbReference>
<dbReference type="InterPro" id="IPR041698">
    <property type="entry name" value="Methyltransf_25"/>
</dbReference>
<keyword evidence="4" id="KW-1185">Reference proteome</keyword>